<keyword evidence="11" id="KW-1185">Reference proteome</keyword>
<dbReference type="PANTHER" id="PTHR42718">
    <property type="entry name" value="MAJOR FACILITATOR SUPERFAMILY MULTIDRUG TRANSPORTER MFSC"/>
    <property type="match status" value="1"/>
</dbReference>
<dbReference type="InterPro" id="IPR036259">
    <property type="entry name" value="MFS_trans_sf"/>
</dbReference>
<dbReference type="PANTHER" id="PTHR42718:SF46">
    <property type="entry name" value="BLR6921 PROTEIN"/>
    <property type="match status" value="1"/>
</dbReference>
<evidence type="ECO:0000259" key="9">
    <source>
        <dbReference type="PROSITE" id="PS50850"/>
    </source>
</evidence>
<comment type="caution">
    <text evidence="10">The sequence shown here is derived from an EMBL/GenBank/DDBJ whole genome shotgun (WGS) entry which is preliminary data.</text>
</comment>
<name>A0ABU8U426_9ACTN</name>
<keyword evidence="3" id="KW-1003">Cell membrane</keyword>
<evidence type="ECO:0000313" key="10">
    <source>
        <dbReference type="EMBL" id="MEJ8642099.1"/>
    </source>
</evidence>
<evidence type="ECO:0000313" key="11">
    <source>
        <dbReference type="Proteomes" id="UP001382904"/>
    </source>
</evidence>
<evidence type="ECO:0000256" key="6">
    <source>
        <dbReference type="ARBA" id="ARBA00023136"/>
    </source>
</evidence>
<dbReference type="Proteomes" id="UP001382904">
    <property type="component" value="Unassembled WGS sequence"/>
</dbReference>
<reference evidence="10 11" key="1">
    <citation type="submission" date="2024-03" db="EMBL/GenBank/DDBJ databases">
        <title>Novel Streptomyces species of biotechnological and ecological value are a feature of Machair soil.</title>
        <authorList>
            <person name="Prole J.R."/>
            <person name="Goodfellow M."/>
            <person name="Allenby N."/>
            <person name="Ward A.C."/>
        </authorList>
    </citation>
    <scope>NUCLEOTIDE SEQUENCE [LARGE SCALE GENOMIC DNA]</scope>
    <source>
        <strain evidence="10 11">MS1.HAVA.3</strain>
    </source>
</reference>
<dbReference type="InterPro" id="IPR020846">
    <property type="entry name" value="MFS_dom"/>
</dbReference>
<evidence type="ECO:0000256" key="7">
    <source>
        <dbReference type="ARBA" id="ARBA00023251"/>
    </source>
</evidence>
<keyword evidence="4 8" id="KW-0812">Transmembrane</keyword>
<evidence type="ECO:0000256" key="1">
    <source>
        <dbReference type="ARBA" id="ARBA00004651"/>
    </source>
</evidence>
<protein>
    <recommendedName>
        <fullName evidence="9">Major facilitator superfamily (MFS) profile domain-containing protein</fullName>
    </recommendedName>
</protein>
<dbReference type="Gene3D" id="1.20.1250.20">
    <property type="entry name" value="MFS general substrate transporter like domains"/>
    <property type="match status" value="1"/>
</dbReference>
<keyword evidence="2" id="KW-0813">Transport</keyword>
<gene>
    <name evidence="10" type="ORF">WKI68_12710</name>
</gene>
<organism evidence="10 11">
    <name type="scientific">Streptomyces caledonius</name>
    <dbReference type="NCBI Taxonomy" id="3134107"/>
    <lineage>
        <taxon>Bacteria</taxon>
        <taxon>Bacillati</taxon>
        <taxon>Actinomycetota</taxon>
        <taxon>Actinomycetes</taxon>
        <taxon>Kitasatosporales</taxon>
        <taxon>Streptomycetaceae</taxon>
        <taxon>Streptomyces</taxon>
    </lineage>
</organism>
<evidence type="ECO:0000256" key="3">
    <source>
        <dbReference type="ARBA" id="ARBA00022475"/>
    </source>
</evidence>
<accession>A0ABU8U426</accession>
<dbReference type="SUPFAM" id="SSF103473">
    <property type="entry name" value="MFS general substrate transporter"/>
    <property type="match status" value="1"/>
</dbReference>
<evidence type="ECO:0000256" key="8">
    <source>
        <dbReference type="SAM" id="Phobius"/>
    </source>
</evidence>
<dbReference type="EMBL" id="JBBKAM010000002">
    <property type="protein sequence ID" value="MEJ8642099.1"/>
    <property type="molecule type" value="Genomic_DNA"/>
</dbReference>
<comment type="subcellular location">
    <subcellularLocation>
        <location evidence="1">Cell membrane</location>
        <topology evidence="1">Multi-pass membrane protein</topology>
    </subcellularLocation>
</comment>
<dbReference type="PROSITE" id="PS50850">
    <property type="entry name" value="MFS"/>
    <property type="match status" value="1"/>
</dbReference>
<keyword evidence="7" id="KW-0046">Antibiotic resistance</keyword>
<evidence type="ECO:0000256" key="2">
    <source>
        <dbReference type="ARBA" id="ARBA00022448"/>
    </source>
</evidence>
<feature type="transmembrane region" description="Helical" evidence="8">
    <location>
        <begin position="39"/>
        <end position="59"/>
    </location>
</feature>
<evidence type="ECO:0000256" key="5">
    <source>
        <dbReference type="ARBA" id="ARBA00022989"/>
    </source>
</evidence>
<keyword evidence="5 8" id="KW-1133">Transmembrane helix</keyword>
<feature type="domain" description="Major facilitator superfamily (MFS) profile" evidence="9">
    <location>
        <begin position="1"/>
        <end position="64"/>
    </location>
</feature>
<sequence>MIALAQLMVLIDATAFNMAVPFAQQDLGLPAGDMTLIFNAYLLAFGGLLLLGGHLADLLGAGPH</sequence>
<proteinExistence type="predicted"/>
<evidence type="ECO:0000256" key="4">
    <source>
        <dbReference type="ARBA" id="ARBA00022692"/>
    </source>
</evidence>
<keyword evidence="6 8" id="KW-0472">Membrane</keyword>